<sequence length="222" mass="24709">MERTVNILDTSVKACLPLFVVFSMFSISVTQISCALGGLAWLTKAHLTHSWNKVKLPLGLPILLFILACILAVITAVDPGNSYKSLKKLLQLLIFFWAVNNIKDDRQREFLVLLLIVAGCVAALNGIYQGWKDGVTVNTRVEGTMSVYMTFAGLLMLVGLVAIGRFLFNPANEKWLIGAAILLSICLLMTLTRQAWLGFFAGFAFLIYFWRKVFLLSIPVFI</sequence>
<keyword evidence="1" id="KW-0812">Transmembrane</keyword>
<dbReference type="EMBL" id="UINC01174918">
    <property type="protein sequence ID" value="SVD81279.1"/>
    <property type="molecule type" value="Genomic_DNA"/>
</dbReference>
<feature type="transmembrane region" description="Helical" evidence="1">
    <location>
        <begin position="197"/>
        <end position="221"/>
    </location>
</feature>
<dbReference type="PANTHER" id="PTHR37422:SF13">
    <property type="entry name" value="LIPOPOLYSACCHARIDE BIOSYNTHESIS PROTEIN PA4999-RELATED"/>
    <property type="match status" value="1"/>
</dbReference>
<feature type="transmembrane region" description="Helical" evidence="1">
    <location>
        <begin position="20"/>
        <end position="42"/>
    </location>
</feature>
<accession>A0A382YE75</accession>
<feature type="transmembrane region" description="Helical" evidence="1">
    <location>
        <begin position="148"/>
        <end position="168"/>
    </location>
</feature>
<feature type="transmembrane region" description="Helical" evidence="1">
    <location>
        <begin position="110"/>
        <end position="128"/>
    </location>
</feature>
<organism evidence="2">
    <name type="scientific">marine metagenome</name>
    <dbReference type="NCBI Taxonomy" id="408172"/>
    <lineage>
        <taxon>unclassified sequences</taxon>
        <taxon>metagenomes</taxon>
        <taxon>ecological metagenomes</taxon>
    </lineage>
</organism>
<evidence type="ECO:0000313" key="2">
    <source>
        <dbReference type="EMBL" id="SVD81279.1"/>
    </source>
</evidence>
<name>A0A382YE75_9ZZZZ</name>
<keyword evidence="1" id="KW-0472">Membrane</keyword>
<feature type="non-terminal residue" evidence="2">
    <location>
        <position position="222"/>
    </location>
</feature>
<proteinExistence type="predicted"/>
<feature type="transmembrane region" description="Helical" evidence="1">
    <location>
        <begin position="175"/>
        <end position="191"/>
    </location>
</feature>
<dbReference type="PANTHER" id="PTHR37422">
    <property type="entry name" value="TEICHURONIC ACID BIOSYNTHESIS PROTEIN TUAE"/>
    <property type="match status" value="1"/>
</dbReference>
<dbReference type="InterPro" id="IPR051533">
    <property type="entry name" value="WaaL-like"/>
</dbReference>
<gene>
    <name evidence="2" type="ORF">METZ01_LOCUS434133</name>
</gene>
<feature type="transmembrane region" description="Helical" evidence="1">
    <location>
        <begin position="54"/>
        <end position="74"/>
    </location>
</feature>
<evidence type="ECO:0000256" key="1">
    <source>
        <dbReference type="SAM" id="Phobius"/>
    </source>
</evidence>
<protein>
    <submittedName>
        <fullName evidence="2">Uncharacterized protein</fullName>
    </submittedName>
</protein>
<dbReference type="AlphaFoldDB" id="A0A382YE75"/>
<keyword evidence="1" id="KW-1133">Transmembrane helix</keyword>
<reference evidence="2" key="1">
    <citation type="submission" date="2018-05" db="EMBL/GenBank/DDBJ databases">
        <authorList>
            <person name="Lanie J.A."/>
            <person name="Ng W.-L."/>
            <person name="Kazmierczak K.M."/>
            <person name="Andrzejewski T.M."/>
            <person name="Davidsen T.M."/>
            <person name="Wayne K.J."/>
            <person name="Tettelin H."/>
            <person name="Glass J.I."/>
            <person name="Rusch D."/>
            <person name="Podicherti R."/>
            <person name="Tsui H.-C.T."/>
            <person name="Winkler M.E."/>
        </authorList>
    </citation>
    <scope>NUCLEOTIDE SEQUENCE</scope>
</reference>